<name>A0A285RPT1_9RHOB</name>
<dbReference type="Proteomes" id="UP000219111">
    <property type="component" value="Unassembled WGS sequence"/>
</dbReference>
<keyword evidence="1" id="KW-0732">Signal</keyword>
<organism evidence="2 3">
    <name type="scientific">Rhodobacter maris</name>
    <dbReference type="NCBI Taxonomy" id="446682"/>
    <lineage>
        <taxon>Bacteria</taxon>
        <taxon>Pseudomonadati</taxon>
        <taxon>Pseudomonadota</taxon>
        <taxon>Alphaproteobacteria</taxon>
        <taxon>Rhodobacterales</taxon>
        <taxon>Rhodobacter group</taxon>
        <taxon>Rhodobacter</taxon>
    </lineage>
</organism>
<sequence length="110" mass="12150">MLSRRFLMGTTVAAMIASLALPAAALDRRVRIVNNTGFTMVRFYGSNKGSDSWEEDILGNDVLPSGSSVMIDFDDASGYCKFDFKAVFEDGEELVKNNVNICQISTFTYN</sequence>
<evidence type="ECO:0008006" key="4">
    <source>
        <dbReference type="Google" id="ProtNLM"/>
    </source>
</evidence>
<dbReference type="EMBL" id="OBMT01000001">
    <property type="protein sequence ID" value="SOB94422.1"/>
    <property type="molecule type" value="Genomic_DNA"/>
</dbReference>
<feature type="chain" id="PRO_5012176703" description="Secreted protein" evidence="1">
    <location>
        <begin position="26"/>
        <end position="110"/>
    </location>
</feature>
<evidence type="ECO:0000313" key="2">
    <source>
        <dbReference type="EMBL" id="SOB94422.1"/>
    </source>
</evidence>
<reference evidence="3" key="1">
    <citation type="submission" date="2017-08" db="EMBL/GenBank/DDBJ databases">
        <authorList>
            <person name="Varghese N."/>
            <person name="Submissions S."/>
        </authorList>
    </citation>
    <scope>NUCLEOTIDE SEQUENCE [LARGE SCALE GENOMIC DNA]</scope>
    <source>
        <strain evidence="3">JA276</strain>
    </source>
</reference>
<evidence type="ECO:0000256" key="1">
    <source>
        <dbReference type="SAM" id="SignalP"/>
    </source>
</evidence>
<gene>
    <name evidence="2" type="ORF">SAMN05877831_101442</name>
</gene>
<evidence type="ECO:0000313" key="3">
    <source>
        <dbReference type="Proteomes" id="UP000219111"/>
    </source>
</evidence>
<accession>A0A285RPT1</accession>
<protein>
    <recommendedName>
        <fullName evidence="4">Secreted protein</fullName>
    </recommendedName>
</protein>
<keyword evidence="3" id="KW-1185">Reference proteome</keyword>
<dbReference type="AlphaFoldDB" id="A0A285RPT1"/>
<proteinExistence type="predicted"/>
<feature type="signal peptide" evidence="1">
    <location>
        <begin position="1"/>
        <end position="25"/>
    </location>
</feature>